<dbReference type="RefSeq" id="WP_138836764.1">
    <property type="nucleotide sequence ID" value="NZ_VCNI01000002.1"/>
</dbReference>
<dbReference type="Pfam" id="PF03382">
    <property type="entry name" value="DUF285"/>
    <property type="match status" value="2"/>
</dbReference>
<evidence type="ECO:0000259" key="5">
    <source>
        <dbReference type="PROSITE" id="PS50268"/>
    </source>
</evidence>
<dbReference type="Proteomes" id="UP000751614">
    <property type="component" value="Unassembled WGS sequence"/>
</dbReference>
<dbReference type="InterPro" id="IPR035986">
    <property type="entry name" value="PKD_dom_sf"/>
</dbReference>
<comment type="caution">
    <text evidence="6">The sequence shown here is derived from an EMBL/GenBank/DDBJ whole genome shotgun (WGS) entry which is preliminary data.</text>
</comment>
<dbReference type="InterPro" id="IPR000601">
    <property type="entry name" value="PKD_dom"/>
</dbReference>
<dbReference type="InterPro" id="IPR005046">
    <property type="entry name" value="DUF285"/>
</dbReference>
<dbReference type="InterPro" id="IPR011889">
    <property type="entry name" value="Liste_lipo_26"/>
</dbReference>
<evidence type="ECO:0000256" key="2">
    <source>
        <dbReference type="ARBA" id="ARBA00022989"/>
    </source>
</evidence>
<dbReference type="SMART" id="SM00112">
    <property type="entry name" value="CA"/>
    <property type="match status" value="1"/>
</dbReference>
<feature type="domain" description="PKD" evidence="4">
    <location>
        <begin position="133"/>
        <end position="190"/>
    </location>
</feature>
<dbReference type="CDD" id="cd11304">
    <property type="entry name" value="Cadherin_repeat"/>
    <property type="match status" value="1"/>
</dbReference>
<dbReference type="Gene3D" id="2.60.40.10">
    <property type="entry name" value="Immunoglobulins"/>
    <property type="match status" value="1"/>
</dbReference>
<dbReference type="PROSITE" id="PS51257">
    <property type="entry name" value="PROKAR_LIPOPROTEIN"/>
    <property type="match status" value="1"/>
</dbReference>
<evidence type="ECO:0000313" key="7">
    <source>
        <dbReference type="Proteomes" id="UP000751614"/>
    </source>
</evidence>
<dbReference type="NCBIfam" id="TIGR02167">
    <property type="entry name" value="Liste_lipo_26"/>
    <property type="match status" value="4"/>
</dbReference>
<organism evidence="6 7">
    <name type="scientific">Flagellimonas algicola</name>
    <dbReference type="NCBI Taxonomy" id="2583815"/>
    <lineage>
        <taxon>Bacteria</taxon>
        <taxon>Pseudomonadati</taxon>
        <taxon>Bacteroidota</taxon>
        <taxon>Flavobacteriia</taxon>
        <taxon>Flavobacteriales</taxon>
        <taxon>Flavobacteriaceae</taxon>
        <taxon>Flagellimonas</taxon>
    </lineage>
</organism>
<dbReference type="InterPro" id="IPR015919">
    <property type="entry name" value="Cadherin-like_sf"/>
</dbReference>
<dbReference type="InterPro" id="IPR013783">
    <property type="entry name" value="Ig-like_fold"/>
</dbReference>
<evidence type="ECO:0000313" key="6">
    <source>
        <dbReference type="EMBL" id="TMU55031.1"/>
    </source>
</evidence>
<keyword evidence="1" id="KW-0812">Transmembrane</keyword>
<keyword evidence="2" id="KW-1133">Transmembrane helix</keyword>
<feature type="signal peptide" evidence="3">
    <location>
        <begin position="1"/>
        <end position="21"/>
    </location>
</feature>
<dbReference type="PROSITE" id="PS50268">
    <property type="entry name" value="CADHERIN_2"/>
    <property type="match status" value="1"/>
</dbReference>
<protein>
    <submittedName>
        <fullName evidence="6">BspA family leucine-rich repeat surface protein</fullName>
    </submittedName>
</protein>
<keyword evidence="7" id="KW-1185">Reference proteome</keyword>
<dbReference type="InterPro" id="IPR002126">
    <property type="entry name" value="Cadherin-like_dom"/>
</dbReference>
<dbReference type="PANTHER" id="PTHR24026">
    <property type="entry name" value="FAT ATYPICAL CADHERIN-RELATED"/>
    <property type="match status" value="1"/>
</dbReference>
<feature type="domain" description="Cadherin" evidence="5">
    <location>
        <begin position="40"/>
        <end position="136"/>
    </location>
</feature>
<dbReference type="EMBL" id="VCNI01000002">
    <property type="protein sequence ID" value="TMU55031.1"/>
    <property type="molecule type" value="Genomic_DNA"/>
</dbReference>
<keyword evidence="2" id="KW-0472">Membrane</keyword>
<evidence type="ECO:0000259" key="4">
    <source>
        <dbReference type="PROSITE" id="PS50093"/>
    </source>
</evidence>
<evidence type="ECO:0000256" key="1">
    <source>
        <dbReference type="ARBA" id="ARBA00022692"/>
    </source>
</evidence>
<sequence length="541" mass="59364">MMKRIAQWPTVALALVLIVIACGKEDGPSTNPEPGNGTPNIAAQTLNASEDIAPGVIDNVSASDPDGDPITFSIKTNSDNLFKISEEGELSLAADKKLDYESASSHELIVEVSDGTNSASETITVLVGNVPDEPFITTWKVGDGETLEIPTGGDYTYSCTINWGDGTEETITSNTPSHTYGTAGTYTVTIGIGFPSIEMKDSYFDSNLVSIEQWGEIEWKKLENAFNYCVNMIGNATDAPDLSLVTSLEGMFASATSFTGNLNNWDVGNVVNMASMFDYATSFNSNLNNWNVTNVTNMADMFNGAESFNGDIGNWDVRNVENMRAMFLGTKLFNQDLSAWKVDKVANMAFMFSLTTAFNGNINTWDVSNVETMESMFRYAKVFNQDLSKWKTGKVTNLHSMFFNASNFDSDLSNWKVDLVTDMSVMFSGATSFNSDISNWKVGKVTDMWGMFRDAESFDQDLGGWDISKVENMAQMLDRSGLSSSNYSKTLIGWANQLNVPNGITLGAEGLEYCTEVSTYRDVLDIDNEWTINDDTQVNCS</sequence>
<dbReference type="SUPFAM" id="SSF49299">
    <property type="entry name" value="PKD domain"/>
    <property type="match status" value="1"/>
</dbReference>
<evidence type="ECO:0000256" key="3">
    <source>
        <dbReference type="SAM" id="SignalP"/>
    </source>
</evidence>
<dbReference type="SUPFAM" id="SSF49313">
    <property type="entry name" value="Cadherin-like"/>
    <property type="match status" value="1"/>
</dbReference>
<reference evidence="6 7" key="1">
    <citation type="submission" date="2019-05" db="EMBL/GenBank/DDBJ databases">
        <title>Flagellimonas sp. AsT0115, sp. nov., isolated from a marine red algae, Asparagopsis taxiformis.</title>
        <authorList>
            <person name="Kim J."/>
            <person name="Jeong S.E."/>
            <person name="Jeon C.O."/>
        </authorList>
    </citation>
    <scope>NUCLEOTIDE SEQUENCE [LARGE SCALE GENOMIC DNA]</scope>
    <source>
        <strain evidence="6 7">AsT0115</strain>
    </source>
</reference>
<accession>A0ABY2WJL5</accession>
<name>A0ABY2WJL5_9FLAO</name>
<proteinExistence type="predicted"/>
<keyword evidence="3" id="KW-0732">Signal</keyword>
<dbReference type="CDD" id="cd00146">
    <property type="entry name" value="PKD"/>
    <property type="match status" value="1"/>
</dbReference>
<dbReference type="PANTHER" id="PTHR24026:SF126">
    <property type="entry name" value="PROTOCADHERIN FAT 4"/>
    <property type="match status" value="1"/>
</dbReference>
<feature type="chain" id="PRO_5045621209" evidence="3">
    <location>
        <begin position="22"/>
        <end position="541"/>
    </location>
</feature>
<dbReference type="PROSITE" id="PS50093">
    <property type="entry name" value="PKD"/>
    <property type="match status" value="1"/>
</dbReference>
<gene>
    <name evidence="6" type="ORF">FGG15_12645</name>
</gene>
<dbReference type="Gene3D" id="2.60.40.60">
    <property type="entry name" value="Cadherins"/>
    <property type="match status" value="1"/>
</dbReference>
<dbReference type="Pfam" id="PF00028">
    <property type="entry name" value="Cadherin"/>
    <property type="match status" value="1"/>
</dbReference>